<evidence type="ECO:0000313" key="2">
    <source>
        <dbReference type="Proteomes" id="UP000789901"/>
    </source>
</evidence>
<keyword evidence="2" id="KW-1185">Reference proteome</keyword>
<sequence length="62" mass="7350">MVSQLEVALYYSCSEAYYYCQSCNFYFSGQILLWVKVYYNLSWSSFTVDQASYIQDFTVGLY</sequence>
<dbReference type="EMBL" id="CAJVQB010001323">
    <property type="protein sequence ID" value="CAG8530931.1"/>
    <property type="molecule type" value="Genomic_DNA"/>
</dbReference>
<name>A0ABM8W5J8_GIGMA</name>
<organism evidence="1 2">
    <name type="scientific">Gigaspora margarita</name>
    <dbReference type="NCBI Taxonomy" id="4874"/>
    <lineage>
        <taxon>Eukaryota</taxon>
        <taxon>Fungi</taxon>
        <taxon>Fungi incertae sedis</taxon>
        <taxon>Mucoromycota</taxon>
        <taxon>Glomeromycotina</taxon>
        <taxon>Glomeromycetes</taxon>
        <taxon>Diversisporales</taxon>
        <taxon>Gigasporaceae</taxon>
        <taxon>Gigaspora</taxon>
    </lineage>
</organism>
<dbReference type="Proteomes" id="UP000789901">
    <property type="component" value="Unassembled WGS sequence"/>
</dbReference>
<comment type="caution">
    <text evidence="1">The sequence shown here is derived from an EMBL/GenBank/DDBJ whole genome shotgun (WGS) entry which is preliminary data.</text>
</comment>
<protein>
    <submittedName>
        <fullName evidence="1">17738_t:CDS:1</fullName>
    </submittedName>
</protein>
<gene>
    <name evidence="1" type="ORF">GMARGA_LOCUS3617</name>
</gene>
<proteinExistence type="predicted"/>
<evidence type="ECO:0000313" key="1">
    <source>
        <dbReference type="EMBL" id="CAG8530931.1"/>
    </source>
</evidence>
<accession>A0ABM8W5J8</accession>
<reference evidence="1 2" key="1">
    <citation type="submission" date="2021-06" db="EMBL/GenBank/DDBJ databases">
        <authorList>
            <person name="Kallberg Y."/>
            <person name="Tangrot J."/>
            <person name="Rosling A."/>
        </authorList>
    </citation>
    <scope>NUCLEOTIDE SEQUENCE [LARGE SCALE GENOMIC DNA]</scope>
    <source>
        <strain evidence="1 2">120-4 pot B 10/14</strain>
    </source>
</reference>